<dbReference type="EMBL" id="DVGK01000075">
    <property type="protein sequence ID" value="HIR13561.1"/>
    <property type="molecule type" value="Genomic_DNA"/>
</dbReference>
<dbReference type="GO" id="GO:0005525">
    <property type="term" value="F:GTP binding"/>
    <property type="evidence" value="ECO:0007669"/>
    <property type="project" value="UniProtKB-UniRule"/>
</dbReference>
<evidence type="ECO:0000259" key="5">
    <source>
        <dbReference type="Pfam" id="PF03668"/>
    </source>
</evidence>
<evidence type="ECO:0000256" key="3">
    <source>
        <dbReference type="ARBA" id="ARBA00023134"/>
    </source>
</evidence>
<dbReference type="AlphaFoldDB" id="A0A9D1D967"/>
<dbReference type="PANTHER" id="PTHR30448:SF0">
    <property type="entry name" value="RNASE ADAPTER PROTEIN RAPZ"/>
    <property type="match status" value="1"/>
</dbReference>
<gene>
    <name evidence="7" type="primary">rapZ</name>
    <name evidence="7" type="ORF">IAB31_06520</name>
</gene>
<evidence type="ECO:0000256" key="4">
    <source>
        <dbReference type="HAMAP-Rule" id="MF_00636"/>
    </source>
</evidence>
<feature type="domain" description="RapZ C-terminal" evidence="6">
    <location>
        <begin position="165"/>
        <end position="283"/>
    </location>
</feature>
<feature type="domain" description="RapZ-like N-terminal" evidence="5">
    <location>
        <begin position="1"/>
        <end position="155"/>
    </location>
</feature>
<dbReference type="NCBIfam" id="NF003828">
    <property type="entry name" value="PRK05416.1"/>
    <property type="match status" value="1"/>
</dbReference>
<dbReference type="SUPFAM" id="SSF52540">
    <property type="entry name" value="P-loop containing nucleoside triphosphate hydrolases"/>
    <property type="match status" value="1"/>
</dbReference>
<organism evidence="7 8">
    <name type="scientific">Candidatus Choladousia intestinavium</name>
    <dbReference type="NCBI Taxonomy" id="2840727"/>
    <lineage>
        <taxon>Bacteria</taxon>
        <taxon>Bacillati</taxon>
        <taxon>Bacillota</taxon>
        <taxon>Clostridia</taxon>
        <taxon>Lachnospirales</taxon>
        <taxon>Lachnospiraceae</taxon>
        <taxon>Lachnospiraceae incertae sedis</taxon>
        <taxon>Candidatus Choladousia</taxon>
    </lineage>
</organism>
<dbReference type="GO" id="GO:0005524">
    <property type="term" value="F:ATP binding"/>
    <property type="evidence" value="ECO:0007669"/>
    <property type="project" value="UniProtKB-UniRule"/>
</dbReference>
<evidence type="ECO:0000256" key="2">
    <source>
        <dbReference type="ARBA" id="ARBA00022840"/>
    </source>
</evidence>
<dbReference type="PANTHER" id="PTHR30448">
    <property type="entry name" value="RNASE ADAPTER PROTEIN RAPZ"/>
    <property type="match status" value="1"/>
</dbReference>
<name>A0A9D1D967_9FIRM</name>
<feature type="binding site" evidence="4">
    <location>
        <begin position="8"/>
        <end position="15"/>
    </location>
    <ligand>
        <name>ATP</name>
        <dbReference type="ChEBI" id="CHEBI:30616"/>
    </ligand>
</feature>
<protein>
    <submittedName>
        <fullName evidence="7">RNase adapter RapZ</fullName>
    </submittedName>
</protein>
<evidence type="ECO:0000259" key="6">
    <source>
        <dbReference type="Pfam" id="PF22740"/>
    </source>
</evidence>
<dbReference type="Pfam" id="PF03668">
    <property type="entry name" value="RapZ-like_N"/>
    <property type="match status" value="1"/>
</dbReference>
<sequence length="285" mass="32628">MRFVIVTGMSGAGKSTALKILEDEGYFCADNLPIPLVEKFADLAFTPEREYNKVALGVDIRSGREITGLQSVLEQLTRKGLKYEILYLDARDGVLVKRYKETRRSHPLARSGRLEEGIRAEREALAFLKKQADYILDTSNLLTRELREAMAKIFVNLQEYKNIFITVLSFGFKYGIPGDSDLVFDVRFLPNPYYVPELKHKTGEDQEVQDYVMGFELSHRFLEKLEDMIEFLLPNYVSEGKNQLVISIGCTGGKHRSVTLAEKLFQYLGSHAEYGVKLEHRDIRK</sequence>
<dbReference type="Pfam" id="PF22740">
    <property type="entry name" value="PapZ_C"/>
    <property type="match status" value="1"/>
</dbReference>
<proteinExistence type="inferred from homology"/>
<evidence type="ECO:0000313" key="7">
    <source>
        <dbReference type="EMBL" id="HIR13561.1"/>
    </source>
</evidence>
<accession>A0A9D1D967</accession>
<dbReference type="InterPro" id="IPR005337">
    <property type="entry name" value="RapZ-like"/>
</dbReference>
<keyword evidence="2 4" id="KW-0067">ATP-binding</keyword>
<evidence type="ECO:0000256" key="1">
    <source>
        <dbReference type="ARBA" id="ARBA00022741"/>
    </source>
</evidence>
<dbReference type="InterPro" id="IPR053930">
    <property type="entry name" value="RapZ-like_N"/>
</dbReference>
<dbReference type="HAMAP" id="MF_00636">
    <property type="entry name" value="RapZ_like"/>
    <property type="match status" value="1"/>
</dbReference>
<dbReference type="Proteomes" id="UP000886757">
    <property type="component" value="Unassembled WGS sequence"/>
</dbReference>
<keyword evidence="1 4" id="KW-0547">Nucleotide-binding</keyword>
<evidence type="ECO:0000313" key="8">
    <source>
        <dbReference type="Proteomes" id="UP000886757"/>
    </source>
</evidence>
<reference evidence="7" key="1">
    <citation type="submission" date="2020-10" db="EMBL/GenBank/DDBJ databases">
        <authorList>
            <person name="Gilroy R."/>
        </authorList>
    </citation>
    <scope>NUCLEOTIDE SEQUENCE</scope>
    <source>
        <strain evidence="7">ChiSjej4B22-8148</strain>
    </source>
</reference>
<reference evidence="7" key="2">
    <citation type="journal article" date="2021" name="PeerJ">
        <title>Extensive microbial diversity within the chicken gut microbiome revealed by metagenomics and culture.</title>
        <authorList>
            <person name="Gilroy R."/>
            <person name="Ravi A."/>
            <person name="Getino M."/>
            <person name="Pursley I."/>
            <person name="Horton D.L."/>
            <person name="Alikhan N.F."/>
            <person name="Baker D."/>
            <person name="Gharbi K."/>
            <person name="Hall N."/>
            <person name="Watson M."/>
            <person name="Adriaenssens E.M."/>
            <person name="Foster-Nyarko E."/>
            <person name="Jarju S."/>
            <person name="Secka A."/>
            <person name="Antonio M."/>
            <person name="Oren A."/>
            <person name="Chaudhuri R.R."/>
            <person name="La Ragione R."/>
            <person name="Hildebrand F."/>
            <person name="Pallen M.J."/>
        </authorList>
    </citation>
    <scope>NUCLEOTIDE SEQUENCE</scope>
    <source>
        <strain evidence="7">ChiSjej4B22-8148</strain>
    </source>
</reference>
<dbReference type="InterPro" id="IPR027417">
    <property type="entry name" value="P-loop_NTPase"/>
</dbReference>
<keyword evidence="3 4" id="KW-0342">GTP-binding</keyword>
<feature type="binding site" evidence="4">
    <location>
        <begin position="59"/>
        <end position="62"/>
    </location>
    <ligand>
        <name>GTP</name>
        <dbReference type="ChEBI" id="CHEBI:37565"/>
    </ligand>
</feature>
<dbReference type="PIRSF" id="PIRSF005052">
    <property type="entry name" value="P-loopkin"/>
    <property type="match status" value="1"/>
</dbReference>
<dbReference type="InterPro" id="IPR053931">
    <property type="entry name" value="RapZ_C"/>
</dbReference>
<comment type="caution">
    <text evidence="7">The sequence shown here is derived from an EMBL/GenBank/DDBJ whole genome shotgun (WGS) entry which is preliminary data.</text>
</comment>